<dbReference type="GeneID" id="42046689"/>
<organism evidence="1 2">
    <name type="scientific">Fusarium proliferatum (strain ET1)</name>
    <name type="common">Orchid endophyte fungus</name>
    <dbReference type="NCBI Taxonomy" id="1227346"/>
    <lineage>
        <taxon>Eukaryota</taxon>
        <taxon>Fungi</taxon>
        <taxon>Dikarya</taxon>
        <taxon>Ascomycota</taxon>
        <taxon>Pezizomycotina</taxon>
        <taxon>Sordariomycetes</taxon>
        <taxon>Hypocreomycetidae</taxon>
        <taxon>Hypocreales</taxon>
        <taxon>Nectriaceae</taxon>
        <taxon>Fusarium</taxon>
        <taxon>Fusarium fujikuroi species complex</taxon>
    </lineage>
</organism>
<reference evidence="2" key="1">
    <citation type="journal article" date="2016" name="Genome Biol. Evol.">
        <title>Comparative 'omics' of the Fusarium fujikuroi species complex highlights differences in genetic potential and metabolite synthesis.</title>
        <authorList>
            <person name="Niehaus E.-M."/>
            <person name="Muensterkoetter M."/>
            <person name="Proctor R.H."/>
            <person name="Brown D.W."/>
            <person name="Sharon A."/>
            <person name="Idan Y."/>
            <person name="Oren-Young L."/>
            <person name="Sieber C.M."/>
            <person name="Novak O."/>
            <person name="Pencik A."/>
            <person name="Tarkowska D."/>
            <person name="Hromadova K."/>
            <person name="Freeman S."/>
            <person name="Maymon M."/>
            <person name="Elazar M."/>
            <person name="Youssef S.A."/>
            <person name="El-Shabrawy E.S.M."/>
            <person name="Shalaby A.B.A."/>
            <person name="Houterman P."/>
            <person name="Brock N.L."/>
            <person name="Burkhardt I."/>
            <person name="Tsavkelova E.A."/>
            <person name="Dickschat J.S."/>
            <person name="Galuszka P."/>
            <person name="Gueldener U."/>
            <person name="Tudzynski B."/>
        </authorList>
    </citation>
    <scope>NUCLEOTIDE SEQUENCE [LARGE SCALE GENOMIC DNA]</scope>
    <source>
        <strain evidence="2">ET1</strain>
    </source>
</reference>
<gene>
    <name evidence="1" type="ORF">FPRO_01802</name>
</gene>
<sequence length="194" mass="21551">MSVVTHAIAPDGDLYIVLKKPDSKNTIPKVKRRMYGTVPPRFIQDIVDREYPKWYSPAINTHRYGRKEAVQHRFLVSSQTLTTVSPVFKRMLGGSWKESAPAVATSPSSSTAIREVSTDGWNPHALITVLNIIHGRHNDVPQKVSVEFFVKVAVIVNYYQCTEAVHLPQIYGDRDSGGTTLPKITAKNASCTCA</sequence>
<dbReference type="InterPro" id="IPR011333">
    <property type="entry name" value="SKP1/BTB/POZ_sf"/>
</dbReference>
<evidence type="ECO:0008006" key="3">
    <source>
        <dbReference type="Google" id="ProtNLM"/>
    </source>
</evidence>
<comment type="caution">
    <text evidence="1">The sequence shown here is derived from an EMBL/GenBank/DDBJ whole genome shotgun (WGS) entry which is preliminary data.</text>
</comment>
<dbReference type="Gene3D" id="3.30.710.10">
    <property type="entry name" value="Potassium Channel Kv1.1, Chain A"/>
    <property type="match status" value="1"/>
</dbReference>
<dbReference type="Proteomes" id="UP000183971">
    <property type="component" value="Unassembled WGS sequence"/>
</dbReference>
<proteinExistence type="predicted"/>
<dbReference type="EMBL" id="FJOF01000001">
    <property type="protein sequence ID" value="CZR33319.1"/>
    <property type="molecule type" value="Genomic_DNA"/>
</dbReference>
<evidence type="ECO:0000313" key="1">
    <source>
        <dbReference type="EMBL" id="CZR33319.1"/>
    </source>
</evidence>
<name>A0A1L7UZG0_FUSPR</name>
<dbReference type="RefSeq" id="XP_031074671.1">
    <property type="nucleotide sequence ID" value="XM_031227428.1"/>
</dbReference>
<dbReference type="AlphaFoldDB" id="A0A1L7UZG0"/>
<evidence type="ECO:0000313" key="2">
    <source>
        <dbReference type="Proteomes" id="UP000183971"/>
    </source>
</evidence>
<protein>
    <recommendedName>
        <fullName evidence="3">BTB domain-containing protein</fullName>
    </recommendedName>
</protein>
<dbReference type="VEuPathDB" id="FungiDB:FPRO_01802"/>
<keyword evidence="2" id="KW-1185">Reference proteome</keyword>
<dbReference type="SUPFAM" id="SSF54695">
    <property type="entry name" value="POZ domain"/>
    <property type="match status" value="1"/>
</dbReference>
<accession>A0A1L7UZG0</accession>